<organism evidence="2 3">
    <name type="scientific">Tetrapyrgos nigripes</name>
    <dbReference type="NCBI Taxonomy" id="182062"/>
    <lineage>
        <taxon>Eukaryota</taxon>
        <taxon>Fungi</taxon>
        <taxon>Dikarya</taxon>
        <taxon>Basidiomycota</taxon>
        <taxon>Agaricomycotina</taxon>
        <taxon>Agaricomycetes</taxon>
        <taxon>Agaricomycetidae</taxon>
        <taxon>Agaricales</taxon>
        <taxon>Marasmiineae</taxon>
        <taxon>Marasmiaceae</taxon>
        <taxon>Tetrapyrgos</taxon>
    </lineage>
</organism>
<feature type="region of interest" description="Disordered" evidence="1">
    <location>
        <begin position="1"/>
        <end position="36"/>
    </location>
</feature>
<feature type="region of interest" description="Disordered" evidence="1">
    <location>
        <begin position="56"/>
        <end position="82"/>
    </location>
</feature>
<reference evidence="2 3" key="1">
    <citation type="journal article" date="2020" name="ISME J.">
        <title>Uncovering the hidden diversity of litter-decomposition mechanisms in mushroom-forming fungi.</title>
        <authorList>
            <person name="Floudas D."/>
            <person name="Bentzer J."/>
            <person name="Ahren D."/>
            <person name="Johansson T."/>
            <person name="Persson P."/>
            <person name="Tunlid A."/>
        </authorList>
    </citation>
    <scope>NUCLEOTIDE SEQUENCE [LARGE SCALE GENOMIC DNA]</scope>
    <source>
        <strain evidence="2 3">CBS 291.85</strain>
    </source>
</reference>
<feature type="compositionally biased region" description="Basic and acidic residues" evidence="1">
    <location>
        <begin position="26"/>
        <end position="36"/>
    </location>
</feature>
<evidence type="ECO:0000313" key="2">
    <source>
        <dbReference type="EMBL" id="KAF5346563.1"/>
    </source>
</evidence>
<name>A0A8H5CS19_9AGAR</name>
<dbReference type="EMBL" id="JAACJM010000101">
    <property type="protein sequence ID" value="KAF5346563.1"/>
    <property type="molecule type" value="Genomic_DNA"/>
</dbReference>
<accession>A0A8H5CS19</accession>
<protein>
    <submittedName>
        <fullName evidence="2">Uncharacterized protein</fullName>
    </submittedName>
</protein>
<keyword evidence="3" id="KW-1185">Reference proteome</keyword>
<evidence type="ECO:0000256" key="1">
    <source>
        <dbReference type="SAM" id="MobiDB-lite"/>
    </source>
</evidence>
<evidence type="ECO:0000313" key="3">
    <source>
        <dbReference type="Proteomes" id="UP000559256"/>
    </source>
</evidence>
<sequence>MGCFRSTDPGPEAQQFSSKHRKKHPSERAIEEEFATRDYTKGKDEFGKVRFQYKKSLRSTQGQPKSSEGMVVGNGAGEKPEN</sequence>
<proteinExistence type="predicted"/>
<dbReference type="AlphaFoldDB" id="A0A8H5CS19"/>
<gene>
    <name evidence="2" type="ORF">D9758_013452</name>
</gene>
<dbReference type="Proteomes" id="UP000559256">
    <property type="component" value="Unassembled WGS sequence"/>
</dbReference>
<comment type="caution">
    <text evidence="2">The sequence shown here is derived from an EMBL/GenBank/DDBJ whole genome shotgun (WGS) entry which is preliminary data.</text>
</comment>